<evidence type="ECO:0000313" key="2">
    <source>
        <dbReference type="Proteomes" id="UP000812961"/>
    </source>
</evidence>
<keyword evidence="2" id="KW-1185">Reference proteome</keyword>
<name>A0ABS7GCE7_9BACT</name>
<dbReference type="Proteomes" id="UP000812961">
    <property type="component" value="Unassembled WGS sequence"/>
</dbReference>
<organism evidence="1 2">
    <name type="scientific">Chitinophaga rhizophila</name>
    <dbReference type="NCBI Taxonomy" id="2866212"/>
    <lineage>
        <taxon>Bacteria</taxon>
        <taxon>Pseudomonadati</taxon>
        <taxon>Bacteroidota</taxon>
        <taxon>Chitinophagia</taxon>
        <taxon>Chitinophagales</taxon>
        <taxon>Chitinophagaceae</taxon>
        <taxon>Chitinophaga</taxon>
    </lineage>
</organism>
<protein>
    <submittedName>
        <fullName evidence="1">Uncharacterized protein</fullName>
    </submittedName>
</protein>
<gene>
    <name evidence="1" type="ORF">K1Y79_08455</name>
</gene>
<sequence length="206" mass="23343">MLPESLRQILDTIDYVEYDIEILKTDISANPVKIDLLIRDIENYSGNTAVSMRVFNCQDLHINYPQNDTYPRLETECALLWPFTDTRCELYIAGGPSGNLEKIVFELLLVHQRFFGQYIAFNPAISILQNGYGLFAKGSKKLLMAYAHILNRNGVNTSIIGDLAPSAAYVNLQVLFIGGSYIIGDRFECEVVPITDQADERETHEW</sequence>
<dbReference type="RefSeq" id="WP_220249540.1">
    <property type="nucleotide sequence ID" value="NZ_JAICCF010000001.1"/>
</dbReference>
<comment type="caution">
    <text evidence="1">The sequence shown here is derived from an EMBL/GenBank/DDBJ whole genome shotgun (WGS) entry which is preliminary data.</text>
</comment>
<dbReference type="EMBL" id="JAICCF010000001">
    <property type="protein sequence ID" value="MBW8684362.1"/>
    <property type="molecule type" value="Genomic_DNA"/>
</dbReference>
<accession>A0ABS7GCE7</accession>
<evidence type="ECO:0000313" key="1">
    <source>
        <dbReference type="EMBL" id="MBW8684362.1"/>
    </source>
</evidence>
<proteinExistence type="predicted"/>
<reference evidence="1 2" key="1">
    <citation type="submission" date="2021-08" db="EMBL/GenBank/DDBJ databases">
        <title>The genome sequence of Chitinophaga sp. B61.</title>
        <authorList>
            <person name="Zhang X."/>
        </authorList>
    </citation>
    <scope>NUCLEOTIDE SEQUENCE [LARGE SCALE GENOMIC DNA]</scope>
    <source>
        <strain evidence="1 2">B61</strain>
    </source>
</reference>